<sequence length="410" mass="42422">MTSHATILLLDLALIIVLARALGAGARALGQPPVIGEVLAGVFVLPLLISNGIGGGLFPASIRADLSALATIGVALFMFVVGMELDGGLLRGKGKVAAAVATASILLPLGLGTLLAWYLADAHAPAGRTGFFVFIAVALSITAFPVLARILTDRGMQRTPVGSLALTCAAINDVLAWVLLAVAVTLTGQGHGNQWLVLLVLPYLAVMVWVVRPLLGRLLVGRGKLTPGALAVVVAGVLLSAAFTEWIGLHLIFGAFLFGVVMPRQGARELVHDRVAELNGVLLLPIFFIVAGLKVDLSAFSTTGLGELAWILLAAITGKFLGAFGAARLSGMSTRHSAVLGTLMNTRGLTELIVLSIGAELGLLDARLYTLMVVMALVTTAMAGPLLAVLYPPSVITDDLVAPRRAPTPV</sequence>
<feature type="transmembrane region" description="Helical" evidence="7">
    <location>
        <begin position="368"/>
        <end position="391"/>
    </location>
</feature>
<dbReference type="GO" id="GO:1902600">
    <property type="term" value="P:proton transmembrane transport"/>
    <property type="evidence" value="ECO:0007669"/>
    <property type="project" value="InterPro"/>
</dbReference>
<feature type="transmembrane region" description="Helical" evidence="7">
    <location>
        <begin position="6"/>
        <end position="26"/>
    </location>
</feature>
<dbReference type="Pfam" id="PF00999">
    <property type="entry name" value="Na_H_Exchanger"/>
    <property type="match status" value="1"/>
</dbReference>
<dbReference type="RefSeq" id="WP_092774574.1">
    <property type="nucleotide sequence ID" value="NZ_FOGI01000001.1"/>
</dbReference>
<feature type="transmembrane region" description="Helical" evidence="7">
    <location>
        <begin position="38"/>
        <end position="60"/>
    </location>
</feature>
<reference evidence="10" key="1">
    <citation type="submission" date="2016-10" db="EMBL/GenBank/DDBJ databases">
        <authorList>
            <person name="Varghese N."/>
            <person name="Submissions S."/>
        </authorList>
    </citation>
    <scope>NUCLEOTIDE SEQUENCE [LARGE SCALE GENOMIC DNA]</scope>
    <source>
        <strain evidence="10">DSM 44260</strain>
    </source>
</reference>
<feature type="transmembrane region" description="Helical" evidence="7">
    <location>
        <begin position="164"/>
        <end position="186"/>
    </location>
</feature>
<evidence type="ECO:0000256" key="6">
    <source>
        <dbReference type="ARBA" id="ARBA00023136"/>
    </source>
</evidence>
<dbReference type="GO" id="GO:0015297">
    <property type="term" value="F:antiporter activity"/>
    <property type="evidence" value="ECO:0007669"/>
    <property type="project" value="InterPro"/>
</dbReference>
<feature type="transmembrane region" description="Helical" evidence="7">
    <location>
        <begin position="192"/>
        <end position="211"/>
    </location>
</feature>
<dbReference type="GO" id="GO:0016020">
    <property type="term" value="C:membrane"/>
    <property type="evidence" value="ECO:0007669"/>
    <property type="project" value="UniProtKB-SubCell"/>
</dbReference>
<keyword evidence="3 7" id="KW-0812">Transmembrane</keyword>
<feature type="transmembrane region" description="Helical" evidence="7">
    <location>
        <begin position="275"/>
        <end position="293"/>
    </location>
</feature>
<dbReference type="InterPro" id="IPR006153">
    <property type="entry name" value="Cation/H_exchanger_TM"/>
</dbReference>
<dbReference type="InterPro" id="IPR038770">
    <property type="entry name" value="Na+/solute_symporter_sf"/>
</dbReference>
<evidence type="ECO:0000313" key="10">
    <source>
        <dbReference type="Proteomes" id="UP000199051"/>
    </source>
</evidence>
<dbReference type="Proteomes" id="UP000199051">
    <property type="component" value="Unassembled WGS sequence"/>
</dbReference>
<feature type="transmembrane region" description="Helical" evidence="7">
    <location>
        <begin position="131"/>
        <end position="152"/>
    </location>
</feature>
<dbReference type="EMBL" id="FOGI01000001">
    <property type="protein sequence ID" value="SER02540.1"/>
    <property type="molecule type" value="Genomic_DNA"/>
</dbReference>
<gene>
    <name evidence="9" type="ORF">SAMN04487818_101320</name>
</gene>
<keyword evidence="2" id="KW-0813">Transport</keyword>
<accession>A0A1H9KTQ9</accession>
<evidence type="ECO:0000256" key="3">
    <source>
        <dbReference type="ARBA" id="ARBA00022692"/>
    </source>
</evidence>
<evidence type="ECO:0000259" key="8">
    <source>
        <dbReference type="Pfam" id="PF00999"/>
    </source>
</evidence>
<feature type="transmembrane region" description="Helical" evidence="7">
    <location>
        <begin position="66"/>
        <end position="85"/>
    </location>
</feature>
<proteinExistence type="predicted"/>
<evidence type="ECO:0000256" key="4">
    <source>
        <dbReference type="ARBA" id="ARBA00022989"/>
    </source>
</evidence>
<dbReference type="InterPro" id="IPR050794">
    <property type="entry name" value="CPA2_transporter"/>
</dbReference>
<keyword evidence="4 7" id="KW-1133">Transmembrane helix</keyword>
<evidence type="ECO:0000256" key="2">
    <source>
        <dbReference type="ARBA" id="ARBA00022448"/>
    </source>
</evidence>
<dbReference type="AlphaFoldDB" id="A0A1H9KTQ9"/>
<evidence type="ECO:0000256" key="5">
    <source>
        <dbReference type="ARBA" id="ARBA00023065"/>
    </source>
</evidence>
<feature type="domain" description="Cation/H+ exchanger transmembrane" evidence="8">
    <location>
        <begin position="16"/>
        <end position="388"/>
    </location>
</feature>
<dbReference type="Gene3D" id="1.20.1530.20">
    <property type="match status" value="1"/>
</dbReference>
<keyword evidence="10" id="KW-1185">Reference proteome</keyword>
<name>A0A1H9KTQ9_9PSEU</name>
<feature type="transmembrane region" description="Helical" evidence="7">
    <location>
        <begin position="97"/>
        <end position="119"/>
    </location>
</feature>
<feature type="transmembrane region" description="Helical" evidence="7">
    <location>
        <begin position="308"/>
        <end position="327"/>
    </location>
</feature>
<dbReference type="PANTHER" id="PTHR32468:SF0">
    <property type="entry name" value="K(+)_H(+) ANTIPORTER 1"/>
    <property type="match status" value="1"/>
</dbReference>
<protein>
    <submittedName>
        <fullName evidence="9">Kef-type K+ transport system, membrane component KefB</fullName>
    </submittedName>
</protein>
<feature type="transmembrane region" description="Helical" evidence="7">
    <location>
        <begin position="223"/>
        <end position="241"/>
    </location>
</feature>
<organism evidence="9 10">
    <name type="scientific">Actinokineospora terrae</name>
    <dbReference type="NCBI Taxonomy" id="155974"/>
    <lineage>
        <taxon>Bacteria</taxon>
        <taxon>Bacillati</taxon>
        <taxon>Actinomycetota</taxon>
        <taxon>Actinomycetes</taxon>
        <taxon>Pseudonocardiales</taxon>
        <taxon>Pseudonocardiaceae</taxon>
        <taxon>Actinokineospora</taxon>
    </lineage>
</organism>
<evidence type="ECO:0000256" key="1">
    <source>
        <dbReference type="ARBA" id="ARBA00004141"/>
    </source>
</evidence>
<dbReference type="STRING" id="155974.SAMN04487818_101320"/>
<keyword evidence="5" id="KW-0406">Ion transport</keyword>
<dbReference type="PANTHER" id="PTHR32468">
    <property type="entry name" value="CATION/H + ANTIPORTER"/>
    <property type="match status" value="1"/>
</dbReference>
<keyword evidence="6 7" id="KW-0472">Membrane</keyword>
<comment type="subcellular location">
    <subcellularLocation>
        <location evidence="1">Membrane</location>
        <topology evidence="1">Multi-pass membrane protein</topology>
    </subcellularLocation>
</comment>
<evidence type="ECO:0000256" key="7">
    <source>
        <dbReference type="SAM" id="Phobius"/>
    </source>
</evidence>
<evidence type="ECO:0000313" key="9">
    <source>
        <dbReference type="EMBL" id="SER02540.1"/>
    </source>
</evidence>